<dbReference type="InterPro" id="IPR021514">
    <property type="entry name" value="DUF3176"/>
</dbReference>
<feature type="transmembrane region" description="Helical" evidence="1">
    <location>
        <begin position="90"/>
        <end position="112"/>
    </location>
</feature>
<dbReference type="PANTHER" id="PTHR35394">
    <property type="entry name" value="DUF3176 DOMAIN-CONTAINING PROTEIN"/>
    <property type="match status" value="1"/>
</dbReference>
<feature type="transmembrane region" description="Helical" evidence="1">
    <location>
        <begin position="550"/>
        <end position="572"/>
    </location>
</feature>
<evidence type="ECO:0000313" key="3">
    <source>
        <dbReference type="Proteomes" id="UP000800041"/>
    </source>
</evidence>
<feature type="transmembrane region" description="Helical" evidence="1">
    <location>
        <begin position="191"/>
        <end position="208"/>
    </location>
</feature>
<feature type="transmembrane region" description="Helical" evidence="1">
    <location>
        <begin position="132"/>
        <end position="152"/>
    </location>
</feature>
<dbReference type="Pfam" id="PF11374">
    <property type="entry name" value="DUF3176"/>
    <property type="match status" value="1"/>
</dbReference>
<keyword evidence="1" id="KW-1133">Transmembrane helix</keyword>
<dbReference type="PANTHER" id="PTHR35394:SF5">
    <property type="entry name" value="DUF3176 DOMAIN-CONTAINING PROTEIN"/>
    <property type="match status" value="1"/>
</dbReference>
<dbReference type="AlphaFoldDB" id="A0A6G1GJ32"/>
<reference evidence="2" key="1">
    <citation type="journal article" date="2020" name="Stud. Mycol.">
        <title>101 Dothideomycetes genomes: a test case for predicting lifestyles and emergence of pathogens.</title>
        <authorList>
            <person name="Haridas S."/>
            <person name="Albert R."/>
            <person name="Binder M."/>
            <person name="Bloem J."/>
            <person name="Labutti K."/>
            <person name="Salamov A."/>
            <person name="Andreopoulos B."/>
            <person name="Baker S."/>
            <person name="Barry K."/>
            <person name="Bills G."/>
            <person name="Bluhm B."/>
            <person name="Cannon C."/>
            <person name="Castanera R."/>
            <person name="Culley D."/>
            <person name="Daum C."/>
            <person name="Ezra D."/>
            <person name="Gonzalez J."/>
            <person name="Henrissat B."/>
            <person name="Kuo A."/>
            <person name="Liang C."/>
            <person name="Lipzen A."/>
            <person name="Lutzoni F."/>
            <person name="Magnuson J."/>
            <person name="Mondo S."/>
            <person name="Nolan M."/>
            <person name="Ohm R."/>
            <person name="Pangilinan J."/>
            <person name="Park H.-J."/>
            <person name="Ramirez L."/>
            <person name="Alfaro M."/>
            <person name="Sun H."/>
            <person name="Tritt A."/>
            <person name="Yoshinaga Y."/>
            <person name="Zwiers L.-H."/>
            <person name="Turgeon B."/>
            <person name="Goodwin S."/>
            <person name="Spatafora J."/>
            <person name="Crous P."/>
            <person name="Grigoriev I."/>
        </authorList>
    </citation>
    <scope>NUCLEOTIDE SEQUENCE</scope>
    <source>
        <strain evidence="2">CBS 113979</strain>
    </source>
</reference>
<evidence type="ECO:0000313" key="2">
    <source>
        <dbReference type="EMBL" id="KAF1980955.1"/>
    </source>
</evidence>
<dbReference type="EMBL" id="ML977213">
    <property type="protein sequence ID" value="KAF1980955.1"/>
    <property type="molecule type" value="Genomic_DNA"/>
</dbReference>
<name>A0A6G1GJ32_9PEZI</name>
<gene>
    <name evidence="2" type="ORF">K402DRAFT_425809</name>
</gene>
<sequence>MDRAEEQQNQILFGRDSYELSQELRLPPTGFNSTSVLNLQAPVSLGVSSTANNDTAITEQQRTTLPRSRARFQRSFHGFKRSIQQLARYAWLWECLSLAVALGLLIAILVVLSKHDGKPQPQWPNRVTIPSLVALLNTIMKAAMAVPLAEGVSQLKWKWIRKGAVLRDMGAFDEASRGPWGSAKLLIQLRAWHLASLGAFIIVAALAIDPFTQQALRLIPRNSVVGNGASLPVWNSTLYADRGQGSGPGAQTVRLPMLGAIYNGMFGANLDNLTRADCPSANCSFGRYQSLGFCSKCVDVSEEMTIIRGKYDTTAYTLSNGLTLSIRDDTDVGDTLSGGIINATFALRPDDPEEFTSMTAILGGITFDQSGYSKQGTVFAAKCGLRFCVKTYEGNVVNGTLNETEVPTPFVVSNMTDGWIPPFQTFAQLTPAACFINGTEKLPPYDQGDGCTFQVYGGSALSIGNTLNGMLRGWGTRLIGARIHWSSDFMQNMAMAGSFLNLQRSFQQLVDVMTAHIRNGDGVDLNGNIVNGGIAAGSVFVTEICLDVHWPWLILPTSLLALTCVFFCYTTFHTRNENIWKSSSLAVLLHGLEPDVRGVLRPKGTLWEMEDIAGRTKIYFEVGYNGRIAFDAPNPTG</sequence>
<keyword evidence="3" id="KW-1185">Reference proteome</keyword>
<keyword evidence="1" id="KW-0812">Transmembrane</keyword>
<dbReference type="Proteomes" id="UP000800041">
    <property type="component" value="Unassembled WGS sequence"/>
</dbReference>
<organism evidence="2 3">
    <name type="scientific">Aulographum hederae CBS 113979</name>
    <dbReference type="NCBI Taxonomy" id="1176131"/>
    <lineage>
        <taxon>Eukaryota</taxon>
        <taxon>Fungi</taxon>
        <taxon>Dikarya</taxon>
        <taxon>Ascomycota</taxon>
        <taxon>Pezizomycotina</taxon>
        <taxon>Dothideomycetes</taxon>
        <taxon>Pleosporomycetidae</taxon>
        <taxon>Aulographales</taxon>
        <taxon>Aulographaceae</taxon>
    </lineage>
</organism>
<keyword evidence="1" id="KW-0472">Membrane</keyword>
<dbReference type="OrthoDB" id="5376804at2759"/>
<proteinExistence type="predicted"/>
<protein>
    <submittedName>
        <fullName evidence="2">Uncharacterized protein</fullName>
    </submittedName>
</protein>
<evidence type="ECO:0000256" key="1">
    <source>
        <dbReference type="SAM" id="Phobius"/>
    </source>
</evidence>
<accession>A0A6G1GJ32</accession>